<feature type="transmembrane region" description="Helical" evidence="1">
    <location>
        <begin position="7"/>
        <end position="27"/>
    </location>
</feature>
<dbReference type="EMBL" id="FPAI01000024">
    <property type="protein sequence ID" value="SFS98951.1"/>
    <property type="molecule type" value="Genomic_DNA"/>
</dbReference>
<feature type="transmembrane region" description="Helical" evidence="1">
    <location>
        <begin position="92"/>
        <end position="113"/>
    </location>
</feature>
<name>A0A1I6UC21_9BACI</name>
<feature type="transmembrane region" description="Helical" evidence="1">
    <location>
        <begin position="133"/>
        <end position="153"/>
    </location>
</feature>
<dbReference type="Proteomes" id="UP000321773">
    <property type="component" value="Unassembled WGS sequence"/>
</dbReference>
<keyword evidence="1" id="KW-0812">Transmembrane</keyword>
<dbReference type="AlphaFoldDB" id="A0A1I6UC21"/>
<evidence type="ECO:0000313" key="2">
    <source>
        <dbReference type="EMBL" id="GEM05671.1"/>
    </source>
</evidence>
<organism evidence="3 4">
    <name type="scientific">Halolactibacillus miurensis</name>
    <dbReference type="NCBI Taxonomy" id="306541"/>
    <lineage>
        <taxon>Bacteria</taxon>
        <taxon>Bacillati</taxon>
        <taxon>Bacillota</taxon>
        <taxon>Bacilli</taxon>
        <taxon>Bacillales</taxon>
        <taxon>Bacillaceae</taxon>
        <taxon>Halolactibacillus</taxon>
    </lineage>
</organism>
<evidence type="ECO:0000313" key="5">
    <source>
        <dbReference type="Proteomes" id="UP000321773"/>
    </source>
</evidence>
<dbReference type="Proteomes" id="UP000199139">
    <property type="component" value="Unassembled WGS sequence"/>
</dbReference>
<proteinExistence type="predicted"/>
<feature type="transmembrane region" description="Helical" evidence="1">
    <location>
        <begin position="65"/>
        <end position="85"/>
    </location>
</feature>
<reference evidence="2 5" key="2">
    <citation type="submission" date="2019-07" db="EMBL/GenBank/DDBJ databases">
        <title>Whole genome shotgun sequence of Halolactibacillus miurensis NBRC 100873.</title>
        <authorList>
            <person name="Hosoyama A."/>
            <person name="Uohara A."/>
            <person name="Ohji S."/>
            <person name="Ichikawa N."/>
        </authorList>
    </citation>
    <scope>NUCLEOTIDE SEQUENCE [LARGE SCALE GENOMIC DNA]</scope>
    <source>
        <strain evidence="2 5">NBRC 100873</strain>
    </source>
</reference>
<dbReference type="EMBL" id="BJWJ01000044">
    <property type="protein sequence ID" value="GEM05671.1"/>
    <property type="molecule type" value="Genomic_DNA"/>
</dbReference>
<keyword evidence="1" id="KW-1133">Transmembrane helix</keyword>
<gene>
    <name evidence="2" type="ORF">HMI01_26590</name>
    <name evidence="3" type="ORF">SAMN05421668_12435</name>
</gene>
<keyword evidence="5" id="KW-1185">Reference proteome</keyword>
<evidence type="ECO:0000313" key="4">
    <source>
        <dbReference type="Proteomes" id="UP000199139"/>
    </source>
</evidence>
<keyword evidence="1" id="KW-0472">Membrane</keyword>
<dbReference type="OrthoDB" id="2003298at2"/>
<sequence>MMVMDTLIFYLIAYVIVTIMASMHFLYNWKVKKQQAFDSSLGLHALKANATQFEAFKTTKPFHPLYNVMVFPIVGVVMMGQFSIFPTLTQSLGIGVLWIVYGLVLDLFCWVIIPHPWRLTLKDLFVTYQPWITLAYISIGLSPLISMVYLSLFMA</sequence>
<evidence type="ECO:0000256" key="1">
    <source>
        <dbReference type="SAM" id="Phobius"/>
    </source>
</evidence>
<evidence type="ECO:0000313" key="3">
    <source>
        <dbReference type="EMBL" id="SFS98951.1"/>
    </source>
</evidence>
<dbReference type="STRING" id="306541.SAMN05421668_12435"/>
<dbReference type="RefSeq" id="WP_062323401.1">
    <property type="nucleotide sequence ID" value="NZ_BJWJ01000044.1"/>
</dbReference>
<reference evidence="3 4" key="1">
    <citation type="submission" date="2016-10" db="EMBL/GenBank/DDBJ databases">
        <authorList>
            <person name="de Groot N.N."/>
        </authorList>
    </citation>
    <scope>NUCLEOTIDE SEQUENCE [LARGE SCALE GENOMIC DNA]</scope>
    <source>
        <strain evidence="3 4">DSM 17074</strain>
    </source>
</reference>
<accession>A0A1I6UC21</accession>
<protein>
    <submittedName>
        <fullName evidence="3">Uncharacterized protein</fullName>
    </submittedName>
</protein>